<dbReference type="InterPro" id="IPR011050">
    <property type="entry name" value="Pectin_lyase_fold/virulence"/>
</dbReference>
<dbReference type="AlphaFoldDB" id="E7QXD3"/>
<dbReference type="SUPFAM" id="SSF51126">
    <property type="entry name" value="Pectin lyase-like"/>
    <property type="match status" value="2"/>
</dbReference>
<organism evidence="2 4">
    <name type="scientific">Haladaptatus paucihalophilus DX253</name>
    <dbReference type="NCBI Taxonomy" id="797209"/>
    <lineage>
        <taxon>Archaea</taxon>
        <taxon>Methanobacteriati</taxon>
        <taxon>Methanobacteriota</taxon>
        <taxon>Stenosarchaea group</taxon>
        <taxon>Halobacteria</taxon>
        <taxon>Halobacteriales</taxon>
        <taxon>Haladaptataceae</taxon>
        <taxon>Haladaptatus</taxon>
    </lineage>
</organism>
<dbReference type="Proteomes" id="UP000184203">
    <property type="component" value="Unassembled WGS sequence"/>
</dbReference>
<feature type="domain" description="Right handed beta helix" evidence="1">
    <location>
        <begin position="290"/>
        <end position="449"/>
    </location>
</feature>
<dbReference type="EMBL" id="AEMG01000019">
    <property type="protein sequence ID" value="EFW90936.1"/>
    <property type="molecule type" value="Genomic_DNA"/>
</dbReference>
<dbReference type="Proteomes" id="UP000003751">
    <property type="component" value="Unassembled WGS sequence"/>
</dbReference>
<dbReference type="eggNOG" id="ENOG502N5ZK">
    <property type="taxonomic scope" value="Archaea"/>
</dbReference>
<keyword evidence="5" id="KW-1185">Reference proteome</keyword>
<dbReference type="OrthoDB" id="247291at2157"/>
<dbReference type="SMART" id="SM00710">
    <property type="entry name" value="PbH1"/>
    <property type="match status" value="10"/>
</dbReference>
<feature type="domain" description="Right handed beta helix" evidence="1">
    <location>
        <begin position="117"/>
        <end position="218"/>
    </location>
</feature>
<dbReference type="EMBL" id="FRAN01000001">
    <property type="protein sequence ID" value="SHK26671.1"/>
    <property type="molecule type" value="Genomic_DNA"/>
</dbReference>
<dbReference type="Pfam" id="PF13229">
    <property type="entry name" value="Beta_helix"/>
    <property type="match status" value="2"/>
</dbReference>
<protein>
    <submittedName>
        <fullName evidence="3">Parallel beta-helix repeat (Two copies)</fullName>
    </submittedName>
</protein>
<evidence type="ECO:0000313" key="5">
    <source>
        <dbReference type="Proteomes" id="UP000184203"/>
    </source>
</evidence>
<evidence type="ECO:0000313" key="3">
    <source>
        <dbReference type="EMBL" id="SHK26671.1"/>
    </source>
</evidence>
<dbReference type="InterPro" id="IPR012334">
    <property type="entry name" value="Pectin_lyas_fold"/>
</dbReference>
<dbReference type="InterPro" id="IPR006626">
    <property type="entry name" value="PbH1"/>
</dbReference>
<proteinExistence type="predicted"/>
<evidence type="ECO:0000259" key="1">
    <source>
        <dbReference type="Pfam" id="PF13229"/>
    </source>
</evidence>
<evidence type="ECO:0000313" key="2">
    <source>
        <dbReference type="EMBL" id="EFW90936.1"/>
    </source>
</evidence>
<reference evidence="3" key="2">
    <citation type="submission" date="2016-11" db="EMBL/GenBank/DDBJ databases">
        <authorList>
            <person name="Jaros S."/>
            <person name="Januszkiewicz K."/>
            <person name="Wedrychowicz H."/>
        </authorList>
    </citation>
    <scope>NUCLEOTIDE SEQUENCE [LARGE SCALE GENOMIC DNA]</scope>
    <source>
        <strain evidence="3">DX253</strain>
    </source>
</reference>
<reference evidence="5" key="3">
    <citation type="submission" date="2016-11" db="EMBL/GenBank/DDBJ databases">
        <authorList>
            <person name="Varghese N."/>
            <person name="Submissions S."/>
        </authorList>
    </citation>
    <scope>NUCLEOTIDE SEQUENCE [LARGE SCALE GENOMIC DNA]</scope>
    <source>
        <strain evidence="5">DX253</strain>
    </source>
</reference>
<accession>E7QXD3</accession>
<gene>
    <name evidence="3" type="ORF">SAMN05444342_1151</name>
    <name evidence="2" type="ORF">ZOD2009_17358</name>
</gene>
<name>E7QXD3_HALPU</name>
<sequence length="567" mass="60803">MPDIPRRRVLGGTAGLAFALTGWGADDGRATDTRDERRTRAVADSVVTTTDELESTFENLSPGETILITAKNAPYRTTGWLDIDVDDVTVVGPGVRTLIKPAADANAGGFRVGHHRHCSNVTIRGIGFDGNPDEQSVFTKLCHGIVVKDAETVTVARNYVTRTHPYREHGTGGSGISVEPASRNVRIVGNRIHDIGDRGIQVGGTRVVVSGNVLTNGLDRSISCDVWRKGRHRQGKNVAVVGNVMGNNPEGSLVGIGGDDLTDGGGYVVIADNLGFGHHKSFCHLGFGGTVRDVRIDGNVSVQERRDDFSGISLDIDRADHITAVDNDLYGYGGRGINVADGISDFVVARNRIRNVASDGIRIAGSEDGLVARNTISDTGRTGIILENARFVTVEGNRLRDLERVGILSAGGETNHEISDNHVRGFAAGEGHEAGLLIRSTGNIVRRNRIYRSGAPAIVEGDGGTDNCYDGNWSDVRNPWHIGSAKSMVRDHTPAFDVHRGVSVDESGRATVKFEKPYAHRPKLSFGRVGGGIRGVTYRTTADGHFDAVRLTVNEPNSKLDLFVESV</sequence>
<dbReference type="Gene3D" id="2.160.20.10">
    <property type="entry name" value="Single-stranded right-handed beta-helix, Pectin lyase-like"/>
    <property type="match status" value="2"/>
</dbReference>
<reference evidence="2 4" key="1">
    <citation type="journal article" date="2014" name="ISME J.">
        <title>Trehalose/2-sulfotrehalose biosynthesis and glycine-betaine uptake are widely spread mechanisms for osmoadaptation in the Halobacteriales.</title>
        <authorList>
            <person name="Youssef N.H."/>
            <person name="Savage-Ashlock K.N."/>
            <person name="McCully A.L."/>
            <person name="Luedtke B."/>
            <person name="Shaw E.I."/>
            <person name="Hoff W.D."/>
            <person name="Elshahed M.S."/>
        </authorList>
    </citation>
    <scope>NUCLEOTIDE SEQUENCE [LARGE SCALE GENOMIC DNA]</scope>
    <source>
        <strain evidence="2 4">DX253</strain>
    </source>
</reference>
<dbReference type="RefSeq" id="WP_007981950.1">
    <property type="nucleotide sequence ID" value="NZ_AEMG01000019.1"/>
</dbReference>
<dbReference type="InterPro" id="IPR039448">
    <property type="entry name" value="Beta_helix"/>
</dbReference>
<dbReference type="PATRIC" id="fig|797209.4.peg.3399"/>
<evidence type="ECO:0000313" key="4">
    <source>
        <dbReference type="Proteomes" id="UP000003751"/>
    </source>
</evidence>